<keyword evidence="4 13" id="KW-0645">Protease</keyword>
<organism evidence="13 14">
    <name type="scientific">Methyloglobulus morosus KoM1</name>
    <dbReference type="NCBI Taxonomy" id="1116472"/>
    <lineage>
        <taxon>Bacteria</taxon>
        <taxon>Pseudomonadati</taxon>
        <taxon>Pseudomonadota</taxon>
        <taxon>Gammaproteobacteria</taxon>
        <taxon>Methylococcales</taxon>
        <taxon>Methylococcaceae</taxon>
        <taxon>Methyloglobulus</taxon>
    </lineage>
</organism>
<evidence type="ECO:0000259" key="12">
    <source>
        <dbReference type="SMART" id="SM00228"/>
    </source>
</evidence>
<accession>V5BYS7</accession>
<dbReference type="AlphaFoldDB" id="V5BYS7"/>
<feature type="transmembrane region" description="Helical" evidence="11">
    <location>
        <begin position="426"/>
        <end position="446"/>
    </location>
</feature>
<dbReference type="PANTHER" id="PTHR42837:SF2">
    <property type="entry name" value="MEMBRANE METALLOPROTEASE ARASP2, CHLOROPLASTIC-RELATED"/>
    <property type="match status" value="1"/>
</dbReference>
<evidence type="ECO:0000256" key="1">
    <source>
        <dbReference type="ARBA" id="ARBA00001947"/>
    </source>
</evidence>
<dbReference type="GO" id="GO:0004222">
    <property type="term" value="F:metalloendopeptidase activity"/>
    <property type="evidence" value="ECO:0007669"/>
    <property type="project" value="InterPro"/>
</dbReference>
<evidence type="ECO:0000313" key="13">
    <source>
        <dbReference type="EMBL" id="ESS71412.1"/>
    </source>
</evidence>
<keyword evidence="10 11" id="KW-0472">Membrane</keyword>
<evidence type="ECO:0000256" key="10">
    <source>
        <dbReference type="ARBA" id="ARBA00023136"/>
    </source>
</evidence>
<feature type="transmembrane region" description="Helical" evidence="11">
    <location>
        <begin position="94"/>
        <end position="122"/>
    </location>
</feature>
<keyword evidence="9 11" id="KW-0482">Metalloprotease</keyword>
<dbReference type="EMBL" id="AYLO01000100">
    <property type="protein sequence ID" value="ESS71412.1"/>
    <property type="molecule type" value="Genomic_DNA"/>
</dbReference>
<evidence type="ECO:0000256" key="3">
    <source>
        <dbReference type="ARBA" id="ARBA00007931"/>
    </source>
</evidence>
<proteinExistence type="inferred from homology"/>
<feature type="domain" description="PDZ" evidence="12">
    <location>
        <begin position="115"/>
        <end position="186"/>
    </location>
</feature>
<name>V5BYS7_9GAMM</name>
<dbReference type="GO" id="GO:0046872">
    <property type="term" value="F:metal ion binding"/>
    <property type="evidence" value="ECO:0007669"/>
    <property type="project" value="UniProtKB-KW"/>
</dbReference>
<keyword evidence="14" id="KW-1185">Reference proteome</keyword>
<evidence type="ECO:0000256" key="11">
    <source>
        <dbReference type="RuleBase" id="RU362031"/>
    </source>
</evidence>
<keyword evidence="8 11" id="KW-1133">Transmembrane helix</keyword>
<dbReference type="SMART" id="SM00228">
    <property type="entry name" value="PDZ"/>
    <property type="match status" value="2"/>
</dbReference>
<dbReference type="Pfam" id="PF02163">
    <property type="entry name" value="Peptidase_M50"/>
    <property type="match status" value="1"/>
</dbReference>
<feature type="transmembrane region" description="Helical" evidence="11">
    <location>
        <begin position="380"/>
        <end position="401"/>
    </location>
</feature>
<gene>
    <name evidence="13" type="ORF">MGMO_105c00680</name>
</gene>
<dbReference type="CDD" id="cd23081">
    <property type="entry name" value="cpPDZ_EcRseP-like"/>
    <property type="match status" value="1"/>
</dbReference>
<dbReference type="GO" id="GO:0016020">
    <property type="term" value="C:membrane"/>
    <property type="evidence" value="ECO:0007669"/>
    <property type="project" value="UniProtKB-SubCell"/>
</dbReference>
<comment type="similarity">
    <text evidence="3 11">Belongs to the peptidase M50B family.</text>
</comment>
<dbReference type="InterPro" id="IPR008915">
    <property type="entry name" value="Peptidase_M50"/>
</dbReference>
<dbReference type="STRING" id="1116472.MGMO_105c00680"/>
<evidence type="ECO:0000256" key="5">
    <source>
        <dbReference type="ARBA" id="ARBA00022692"/>
    </source>
</evidence>
<protein>
    <recommendedName>
        <fullName evidence="11">Zinc metalloprotease</fullName>
        <ecNumber evidence="11">3.4.24.-</ecNumber>
    </recommendedName>
</protein>
<feature type="domain" description="PDZ" evidence="12">
    <location>
        <begin position="211"/>
        <end position="280"/>
    </location>
</feature>
<evidence type="ECO:0000256" key="8">
    <source>
        <dbReference type="ARBA" id="ARBA00022989"/>
    </source>
</evidence>
<keyword evidence="11" id="KW-0479">Metal-binding</keyword>
<comment type="caution">
    <text evidence="13">The sequence shown here is derived from an EMBL/GenBank/DDBJ whole genome shotgun (WGS) entry which is preliminary data.</text>
</comment>
<dbReference type="eggNOG" id="COG0750">
    <property type="taxonomic scope" value="Bacteria"/>
</dbReference>
<dbReference type="InterPro" id="IPR036034">
    <property type="entry name" value="PDZ_sf"/>
</dbReference>
<dbReference type="Proteomes" id="UP000017842">
    <property type="component" value="Unassembled WGS sequence"/>
</dbReference>
<dbReference type="PANTHER" id="PTHR42837">
    <property type="entry name" value="REGULATOR OF SIGMA-E PROTEASE RSEP"/>
    <property type="match status" value="1"/>
</dbReference>
<keyword evidence="6 11" id="KW-0378">Hydrolase</keyword>
<comment type="cofactor">
    <cofactor evidence="1 11">
        <name>Zn(2+)</name>
        <dbReference type="ChEBI" id="CHEBI:29105"/>
    </cofactor>
</comment>
<dbReference type="OrthoDB" id="9782003at2"/>
<feature type="transmembrane region" description="Helical" evidence="11">
    <location>
        <begin position="7"/>
        <end position="28"/>
    </location>
</feature>
<keyword evidence="7 11" id="KW-0862">Zinc</keyword>
<sequence>MEMLHTLFFFVVAIGILISFHEFGHFWVARKTGVKVLRFSVGFGKVLWSRQKNPDDTEYVLSAIPLGGYVKMVDEREGEVKPEDLPFAFNRQPLWVRTAIVVAGPAFNIMLAIALFWSVLVLGETGLRPILGEVKQGTLAATAGFVEGEEIISVGDKPSKTWTEAMSMIIASAMDGEPIIKVKTKNLADEQNDRMLKFTESDVQDSEKLYDRLGFKPWSPKLQPIINEVLPNGAALAAGLKKDDLIISADGKAIADWMQWVDYVKKRPDITINLTIDRQGMRLTLPITPKSEQVGEGTEGKIGASVLMPEGLMKSMTAEYSLPPLEAIPVAFKTTYDYSIMTLKMMGKMLVGKASVKNLSGPISIAQIAGQSASMGMVHFIKFMALVSVSLGILNLLPIPVLDGGHLLFFGVEAIKGSPVPEKAQLFFQQIGMALLLLLMATAMVVDVQRLFD</sequence>
<evidence type="ECO:0000256" key="7">
    <source>
        <dbReference type="ARBA" id="ARBA00022833"/>
    </source>
</evidence>
<keyword evidence="5 11" id="KW-0812">Transmembrane</keyword>
<dbReference type="InterPro" id="IPR001478">
    <property type="entry name" value="PDZ"/>
</dbReference>
<dbReference type="InterPro" id="IPR004387">
    <property type="entry name" value="Pept_M50_Zn"/>
</dbReference>
<comment type="subcellular location">
    <subcellularLocation>
        <location evidence="2">Membrane</location>
        <topology evidence="2">Multi-pass membrane protein</topology>
    </subcellularLocation>
</comment>
<evidence type="ECO:0000256" key="9">
    <source>
        <dbReference type="ARBA" id="ARBA00023049"/>
    </source>
</evidence>
<dbReference type="EC" id="3.4.24.-" evidence="11"/>
<dbReference type="SUPFAM" id="SSF50156">
    <property type="entry name" value="PDZ domain-like"/>
    <property type="match status" value="2"/>
</dbReference>
<dbReference type="CDD" id="cd06163">
    <property type="entry name" value="S2P-M50_PDZ_RseP-like"/>
    <property type="match status" value="1"/>
</dbReference>
<evidence type="ECO:0000256" key="6">
    <source>
        <dbReference type="ARBA" id="ARBA00022801"/>
    </source>
</evidence>
<dbReference type="PATRIC" id="fig|1116472.3.peg.2900"/>
<dbReference type="NCBIfam" id="TIGR00054">
    <property type="entry name" value="RIP metalloprotease RseP"/>
    <property type="match status" value="1"/>
</dbReference>
<reference evidence="13 14" key="1">
    <citation type="journal article" date="2013" name="Genome Announc.">
        <title>Draft Genome Sequence of the Methanotrophic Gammaproteobacterium Methyloglobulus morosus DSM 22980 Strain KoM1.</title>
        <authorList>
            <person name="Poehlein A."/>
            <person name="Deutzmann J.S."/>
            <person name="Daniel R."/>
            <person name="Simeonova D.D."/>
        </authorList>
    </citation>
    <scope>NUCLEOTIDE SEQUENCE [LARGE SCALE GENOMIC DNA]</scope>
    <source>
        <strain evidence="13 14">KoM1</strain>
    </source>
</reference>
<dbReference type="RefSeq" id="WP_023495583.1">
    <property type="nucleotide sequence ID" value="NZ_AYLO01000100.1"/>
</dbReference>
<evidence type="ECO:0000313" key="14">
    <source>
        <dbReference type="Proteomes" id="UP000017842"/>
    </source>
</evidence>
<evidence type="ECO:0000256" key="4">
    <source>
        <dbReference type="ARBA" id="ARBA00022670"/>
    </source>
</evidence>
<evidence type="ECO:0000256" key="2">
    <source>
        <dbReference type="ARBA" id="ARBA00004141"/>
    </source>
</evidence>
<dbReference type="GO" id="GO:0006508">
    <property type="term" value="P:proteolysis"/>
    <property type="evidence" value="ECO:0007669"/>
    <property type="project" value="UniProtKB-KW"/>
</dbReference>
<dbReference type="Gene3D" id="2.30.42.10">
    <property type="match status" value="2"/>
</dbReference>